<dbReference type="SUPFAM" id="SSF46934">
    <property type="entry name" value="UBA-like"/>
    <property type="match status" value="1"/>
</dbReference>
<accession>A0A454XKD9</accession>
<gene>
    <name evidence="1" type="primary">WBGene00280580</name>
</gene>
<dbReference type="EnsemblMetazoa" id="PPA42211.1">
    <property type="protein sequence ID" value="PPA42211.1"/>
    <property type="gene ID" value="WBGene00280580"/>
</dbReference>
<dbReference type="AlphaFoldDB" id="A0A454XKD9"/>
<evidence type="ECO:0000313" key="1">
    <source>
        <dbReference type="EnsemblMetazoa" id="PPA42211.1"/>
    </source>
</evidence>
<name>A0A454XKD9_PRIPA</name>
<keyword evidence="2" id="KW-1185">Reference proteome</keyword>
<reference evidence="2" key="1">
    <citation type="journal article" date="2008" name="Nat. Genet.">
        <title>The Pristionchus pacificus genome provides a unique perspective on nematode lifestyle and parasitism.</title>
        <authorList>
            <person name="Dieterich C."/>
            <person name="Clifton S.W."/>
            <person name="Schuster L.N."/>
            <person name="Chinwalla A."/>
            <person name="Delehaunty K."/>
            <person name="Dinkelacker I."/>
            <person name="Fulton L."/>
            <person name="Fulton R."/>
            <person name="Godfrey J."/>
            <person name="Minx P."/>
            <person name="Mitreva M."/>
            <person name="Roeseler W."/>
            <person name="Tian H."/>
            <person name="Witte H."/>
            <person name="Yang S.P."/>
            <person name="Wilson R.K."/>
            <person name="Sommer R.J."/>
        </authorList>
    </citation>
    <scope>NUCLEOTIDE SEQUENCE [LARGE SCALE GENOMIC DNA]</scope>
    <source>
        <strain evidence="2">PS312</strain>
    </source>
</reference>
<evidence type="ECO:0000313" key="2">
    <source>
        <dbReference type="Proteomes" id="UP000005239"/>
    </source>
</evidence>
<reference evidence="1" key="2">
    <citation type="submission" date="2022-06" db="UniProtKB">
        <authorList>
            <consortium name="EnsemblMetazoa"/>
        </authorList>
    </citation>
    <scope>IDENTIFICATION</scope>
    <source>
        <strain evidence="1">PS312</strain>
    </source>
</reference>
<accession>A0A8R1UW96</accession>
<protein>
    <submittedName>
        <fullName evidence="1">Uncharacterized protein</fullName>
    </submittedName>
</protein>
<dbReference type="Proteomes" id="UP000005239">
    <property type="component" value="Unassembled WGS sequence"/>
</dbReference>
<organism evidence="1 2">
    <name type="scientific">Pristionchus pacificus</name>
    <name type="common">Parasitic nematode worm</name>
    <dbReference type="NCBI Taxonomy" id="54126"/>
    <lineage>
        <taxon>Eukaryota</taxon>
        <taxon>Metazoa</taxon>
        <taxon>Ecdysozoa</taxon>
        <taxon>Nematoda</taxon>
        <taxon>Chromadorea</taxon>
        <taxon>Rhabditida</taxon>
        <taxon>Rhabditina</taxon>
        <taxon>Diplogasteromorpha</taxon>
        <taxon>Diplogasteroidea</taxon>
        <taxon>Neodiplogasteridae</taxon>
        <taxon>Pristionchus</taxon>
    </lineage>
</organism>
<proteinExistence type="predicted"/>
<dbReference type="InterPro" id="IPR009060">
    <property type="entry name" value="UBA-like_sf"/>
</dbReference>
<sequence>MDQSSSIGHSEKMEDENENEFVFPTENPSEDDEEKEKIVDIGEENEAKIRAIVYQTNVSKDEALQALQAANYDVIRAIKNIVMP</sequence>
<dbReference type="Gene3D" id="1.10.8.10">
    <property type="entry name" value="DNA helicase RuvA subunit, C-terminal domain"/>
    <property type="match status" value="1"/>
</dbReference>